<sequence>MYYVKLDNAMYYILECWLSLGAGHSEEKSKPVVVSNGTFRVRHRKALPMVFEINVILYPILACPDTSSYDNIMSLETAQRLGFLIEESVGDFRAANGRVIVPVGKTTASCSFATGTPYTDPKLESAFHVFHIFRNLPVPLIMGLRFLQITETWTKYRDRLVEEVIPMIQSPRVYSIGKYQQCLTCKLDEHVGLANVDTGSDVNLVSVSFAETRNFDLDEEYHEVMLANGISVLTRGRIRVKFAVGLVQDAANQTIDVEFHIFADLSSDILIRQNTIQELKIFELHSKSLITSTERVFESEQKRINPLLVMMEARSGRLKINEKMLAARLT</sequence>
<accession>A0ACB9YUZ4</accession>
<proteinExistence type="predicted"/>
<evidence type="ECO:0000313" key="2">
    <source>
        <dbReference type="Proteomes" id="UP001497700"/>
    </source>
</evidence>
<protein>
    <submittedName>
        <fullName evidence="1">Uncharacterized protein</fullName>
    </submittedName>
</protein>
<keyword evidence="2" id="KW-1185">Reference proteome</keyword>
<organism evidence="1 2">
    <name type="scientific">Hypoxylon rubiginosum</name>
    <dbReference type="NCBI Taxonomy" id="110542"/>
    <lineage>
        <taxon>Eukaryota</taxon>
        <taxon>Fungi</taxon>
        <taxon>Dikarya</taxon>
        <taxon>Ascomycota</taxon>
        <taxon>Pezizomycotina</taxon>
        <taxon>Sordariomycetes</taxon>
        <taxon>Xylariomycetidae</taxon>
        <taxon>Xylariales</taxon>
        <taxon>Hypoxylaceae</taxon>
        <taxon>Hypoxylon</taxon>
    </lineage>
</organism>
<comment type="caution">
    <text evidence="1">The sequence shown here is derived from an EMBL/GenBank/DDBJ whole genome shotgun (WGS) entry which is preliminary data.</text>
</comment>
<reference evidence="1 2" key="1">
    <citation type="journal article" date="2022" name="New Phytol.">
        <title>Ecological generalism drives hyperdiversity of secondary metabolite gene clusters in xylarialean endophytes.</title>
        <authorList>
            <person name="Franco M.E.E."/>
            <person name="Wisecaver J.H."/>
            <person name="Arnold A.E."/>
            <person name="Ju Y.M."/>
            <person name="Slot J.C."/>
            <person name="Ahrendt S."/>
            <person name="Moore L.P."/>
            <person name="Eastman K.E."/>
            <person name="Scott K."/>
            <person name="Konkel Z."/>
            <person name="Mondo S.J."/>
            <person name="Kuo A."/>
            <person name="Hayes R.D."/>
            <person name="Haridas S."/>
            <person name="Andreopoulos B."/>
            <person name="Riley R."/>
            <person name="LaButti K."/>
            <person name="Pangilinan J."/>
            <person name="Lipzen A."/>
            <person name="Amirebrahimi M."/>
            <person name="Yan J."/>
            <person name="Adam C."/>
            <person name="Keymanesh K."/>
            <person name="Ng V."/>
            <person name="Louie K."/>
            <person name="Northen T."/>
            <person name="Drula E."/>
            <person name="Henrissat B."/>
            <person name="Hsieh H.M."/>
            <person name="Youens-Clark K."/>
            <person name="Lutzoni F."/>
            <person name="Miadlikowska J."/>
            <person name="Eastwood D.C."/>
            <person name="Hamelin R.C."/>
            <person name="Grigoriev I.V."/>
            <person name="U'Ren J.M."/>
        </authorList>
    </citation>
    <scope>NUCLEOTIDE SEQUENCE [LARGE SCALE GENOMIC DNA]</scope>
    <source>
        <strain evidence="1 2">CBS 119005</strain>
    </source>
</reference>
<name>A0ACB9YUZ4_9PEZI</name>
<evidence type="ECO:0000313" key="1">
    <source>
        <dbReference type="EMBL" id="KAI4863042.1"/>
    </source>
</evidence>
<gene>
    <name evidence="1" type="ORF">F4820DRAFT_471943</name>
</gene>
<dbReference type="EMBL" id="MU393513">
    <property type="protein sequence ID" value="KAI4863042.1"/>
    <property type="molecule type" value="Genomic_DNA"/>
</dbReference>
<dbReference type="Proteomes" id="UP001497700">
    <property type="component" value="Unassembled WGS sequence"/>
</dbReference>